<organism evidence="2 3">
    <name type="scientific">Actinokineospora cianjurensis</name>
    <dbReference type="NCBI Taxonomy" id="585224"/>
    <lineage>
        <taxon>Bacteria</taxon>
        <taxon>Bacillati</taxon>
        <taxon>Actinomycetota</taxon>
        <taxon>Actinomycetes</taxon>
        <taxon>Pseudonocardiales</taxon>
        <taxon>Pseudonocardiaceae</taxon>
        <taxon>Actinokineospora</taxon>
    </lineage>
</organism>
<comment type="caution">
    <text evidence="2">The sequence shown here is derived from an EMBL/GenBank/DDBJ whole genome shotgun (WGS) entry which is preliminary data.</text>
</comment>
<protein>
    <submittedName>
        <fullName evidence="2">Uncharacterized protein</fullName>
    </submittedName>
</protein>
<dbReference type="AlphaFoldDB" id="A0A421AYF2"/>
<dbReference type="OrthoDB" id="3693668at2"/>
<evidence type="ECO:0000313" key="2">
    <source>
        <dbReference type="EMBL" id="RLK54850.1"/>
    </source>
</evidence>
<proteinExistence type="predicted"/>
<reference evidence="2 3" key="1">
    <citation type="submission" date="2018-10" db="EMBL/GenBank/DDBJ databases">
        <title>Genomic Encyclopedia of Archaeal and Bacterial Type Strains, Phase II (KMG-II): from individual species to whole genera.</title>
        <authorList>
            <person name="Goeker M."/>
        </authorList>
    </citation>
    <scope>NUCLEOTIDE SEQUENCE [LARGE SCALE GENOMIC DNA]</scope>
    <source>
        <strain evidence="2 3">DSM 45657</strain>
    </source>
</reference>
<name>A0A421AYF2_9PSEU</name>
<dbReference type="Proteomes" id="UP000282454">
    <property type="component" value="Unassembled WGS sequence"/>
</dbReference>
<accession>A0A421AYF2</accession>
<gene>
    <name evidence="2" type="ORF">CLV68_5239</name>
</gene>
<dbReference type="EMBL" id="RCDD01000005">
    <property type="protein sequence ID" value="RLK54850.1"/>
    <property type="molecule type" value="Genomic_DNA"/>
</dbReference>
<evidence type="ECO:0000313" key="3">
    <source>
        <dbReference type="Proteomes" id="UP000282454"/>
    </source>
</evidence>
<sequence>MSTTALAMPEPDPSSAGSALSPVSLDRIADEFAQLERLVPRLDKLAARQRHLQRVIKAVLGDGEIGTIGNVPVVSWKKTLRVAVSQKLLKERYPHIVSEVSDITEVRRFLLLDR</sequence>
<feature type="region of interest" description="Disordered" evidence="1">
    <location>
        <begin position="1"/>
        <end position="20"/>
    </location>
</feature>
<dbReference type="RefSeq" id="WP_147460170.1">
    <property type="nucleotide sequence ID" value="NZ_RCDD01000005.1"/>
</dbReference>
<evidence type="ECO:0000256" key="1">
    <source>
        <dbReference type="SAM" id="MobiDB-lite"/>
    </source>
</evidence>
<keyword evidence="3" id="KW-1185">Reference proteome</keyword>